<feature type="compositionally biased region" description="Polar residues" evidence="1">
    <location>
        <begin position="28"/>
        <end position="38"/>
    </location>
</feature>
<name>A0A6J6XMR7_9ZZZZ</name>
<protein>
    <submittedName>
        <fullName evidence="3">Unannotated protein</fullName>
    </submittedName>
</protein>
<dbReference type="GO" id="GO:0006508">
    <property type="term" value="P:proteolysis"/>
    <property type="evidence" value="ECO:0007669"/>
    <property type="project" value="InterPro"/>
</dbReference>
<reference evidence="3" key="1">
    <citation type="submission" date="2020-05" db="EMBL/GenBank/DDBJ databases">
        <authorList>
            <person name="Chiriac C."/>
            <person name="Salcher M."/>
            <person name="Ghai R."/>
            <person name="Kavagutti S V."/>
        </authorList>
    </citation>
    <scope>NUCLEOTIDE SEQUENCE</scope>
</reference>
<dbReference type="SUPFAM" id="SSF53187">
    <property type="entry name" value="Zn-dependent exopeptidases"/>
    <property type="match status" value="1"/>
</dbReference>
<organism evidence="3">
    <name type="scientific">freshwater metagenome</name>
    <dbReference type="NCBI Taxonomy" id="449393"/>
    <lineage>
        <taxon>unclassified sequences</taxon>
        <taxon>metagenomes</taxon>
        <taxon>ecological metagenomes</taxon>
    </lineage>
</organism>
<evidence type="ECO:0000259" key="2">
    <source>
        <dbReference type="Pfam" id="PF04389"/>
    </source>
</evidence>
<dbReference type="InterPro" id="IPR007484">
    <property type="entry name" value="Peptidase_M28"/>
</dbReference>
<dbReference type="PANTHER" id="PTHR12147:SF26">
    <property type="entry name" value="PEPTIDASE M28 DOMAIN-CONTAINING PROTEIN"/>
    <property type="match status" value="1"/>
</dbReference>
<feature type="domain" description="Peptidase M28" evidence="2">
    <location>
        <begin position="134"/>
        <end position="337"/>
    </location>
</feature>
<dbReference type="AlphaFoldDB" id="A0A6J6XMR7"/>
<proteinExistence type="predicted"/>
<evidence type="ECO:0000256" key="1">
    <source>
        <dbReference type="SAM" id="MobiDB-lite"/>
    </source>
</evidence>
<accession>A0A6J6XMR7</accession>
<dbReference type="PANTHER" id="PTHR12147">
    <property type="entry name" value="METALLOPEPTIDASE M28 FAMILY MEMBER"/>
    <property type="match status" value="1"/>
</dbReference>
<dbReference type="Gene3D" id="3.40.630.10">
    <property type="entry name" value="Zn peptidases"/>
    <property type="match status" value="1"/>
</dbReference>
<feature type="compositionally biased region" description="Low complexity" evidence="1">
    <location>
        <begin position="39"/>
        <end position="63"/>
    </location>
</feature>
<dbReference type="Pfam" id="PF04389">
    <property type="entry name" value="Peptidase_M28"/>
    <property type="match status" value="1"/>
</dbReference>
<evidence type="ECO:0000313" key="3">
    <source>
        <dbReference type="EMBL" id="CAB4797809.1"/>
    </source>
</evidence>
<dbReference type="InterPro" id="IPR045175">
    <property type="entry name" value="M28_fam"/>
</dbReference>
<feature type="region of interest" description="Disordered" evidence="1">
    <location>
        <begin position="28"/>
        <end position="63"/>
    </location>
</feature>
<gene>
    <name evidence="3" type="ORF">UFOPK2992_00840</name>
</gene>
<dbReference type="GO" id="GO:0008235">
    <property type="term" value="F:metalloexopeptidase activity"/>
    <property type="evidence" value="ECO:0007669"/>
    <property type="project" value="InterPro"/>
</dbReference>
<dbReference type="EMBL" id="CAFAAI010000129">
    <property type="protein sequence ID" value="CAB4797809.1"/>
    <property type="molecule type" value="Genomic_DNA"/>
</dbReference>
<sequence>MPGYSPFMPRLTSGIAVAFVLAAGCSSSDESSANTTPLSSSTSMVTATSAEPAETTAPATTAAPSIADTPAIAALRRDVEMLASDEMKGRNNSTAESVLAQDYLIAQLKGFAGPLVAGATGDDAYRQKFPSGANLLAVIPGSDLADQYVIVGAHYDHVGYSDQPGNYCDGGSSSDLICNGATDNATGVAAALAIGRSIAADNSPPRRSVIIALWDAEEDGLLGSKAYLANPLVPIGSTIAYVNFDIQGANISPAIRNSTVMVGAETGGPNLIAAAVKAASASSLDTVAFSLLFGQGRSDHANFVAAGVPSVFFTDATPPCYHTVGDDASIVDYPKLEQQVVTAEGLTRDLMSTDVVPVYDPLAPPATFADAASMLSIITRAQADFGRFSAQEQAASDQFVTDLQAIVDAGAANFDDTDVGTLLSGALGIVTAWESGTCDGFLDATG</sequence>